<sequence>MAHPPLSIDDLHAMDRVGGLALSPDGAQLACTVTRGDMAANRTNSALWLLPVQGQVRPRRLTTCGERDGAPAWSPRGDRIAFLAKRTQDGETDKTAQLYLIAPDGGEARRASRFAPGITSFRWMPDGRRVLFAAWTWPDLKGAAAQAKHHQAFVDRKETGYATGEALYRHWDQHLPQGRVLHLWLLDVDSGRAVDLFEGTALELPRTDAGSAAYAPHPDGRSVAFVHDPDHPPRPAGRWALSALELRSRRVRTLVNDPAWDLGAPAWRPDGRALAFTAAPVGQRHTALNRLALITDDHRWRCVSPADWDHDVDGPLRWSADGSAVLFGAEERGRRHLWRYDLASGGITRVFAGGWLQGFDSQRNQIVVAADSALHPPRVLALGADTEEGTTPRRLERFNDALLSRRRLGVQREVTVTGAQGDPVQLWLTFPPGVDPDRPPKKKLPVLHVLHGGPYSAAGDSFSLRWNVHVLASRGHVVAQVNFHGSSGFGFAFRDSIMGRQGELELQDIEAASDWLLRQPWADATRLDASGGSYGGFLVAWMNGHATPGRYRRMVCHAGVFDRVATFSADSFLHRPRDLGAFYWDDMAKVLAQSPHAAAGRMATPTLVIHGAKDYRVPDCNGLAYYNTLQARGVEARLLWFADENHWILKPRNARQWTTEFLDWIAPRQRSARASG</sequence>
<dbReference type="Pfam" id="PF07676">
    <property type="entry name" value="PD40"/>
    <property type="match status" value="2"/>
</dbReference>
<dbReference type="SUPFAM" id="SSF82171">
    <property type="entry name" value="DPP6 N-terminal domain-like"/>
    <property type="match status" value="1"/>
</dbReference>
<evidence type="ECO:0000313" key="9">
    <source>
        <dbReference type="Proteomes" id="UP000288178"/>
    </source>
</evidence>
<evidence type="ECO:0000313" key="8">
    <source>
        <dbReference type="EMBL" id="RVT49695.1"/>
    </source>
</evidence>
<evidence type="ECO:0000256" key="2">
    <source>
        <dbReference type="ARBA" id="ARBA00022825"/>
    </source>
</evidence>
<dbReference type="Pfam" id="PF00326">
    <property type="entry name" value="Peptidase_S9"/>
    <property type="match status" value="1"/>
</dbReference>
<keyword evidence="2" id="KW-0720">Serine protease</keyword>
<dbReference type="InterPro" id="IPR002471">
    <property type="entry name" value="Pept_S9_AS"/>
</dbReference>
<dbReference type="RefSeq" id="WP_128199867.1">
    <property type="nucleotide sequence ID" value="NZ_SACT01000007.1"/>
</dbReference>
<dbReference type="GO" id="GO:0006508">
    <property type="term" value="P:proteolysis"/>
    <property type="evidence" value="ECO:0007669"/>
    <property type="project" value="InterPro"/>
</dbReference>
<evidence type="ECO:0000259" key="7">
    <source>
        <dbReference type="Pfam" id="PF00326"/>
    </source>
</evidence>
<dbReference type="Gene3D" id="3.40.50.1820">
    <property type="entry name" value="alpha/beta hydrolase"/>
    <property type="match status" value="1"/>
</dbReference>
<evidence type="ECO:0000256" key="3">
    <source>
        <dbReference type="ARBA" id="ARBA00022990"/>
    </source>
</evidence>
<dbReference type="PANTHER" id="PTHR42776:SF4">
    <property type="entry name" value="ACYLAMINO-ACID-RELEASING ENZYME"/>
    <property type="match status" value="1"/>
</dbReference>
<evidence type="ECO:0000256" key="4">
    <source>
        <dbReference type="ARBA" id="ARBA00032284"/>
    </source>
</evidence>
<dbReference type="AlphaFoldDB" id="A0A3S2TKG8"/>
<reference evidence="8 9" key="1">
    <citation type="submission" date="2019-01" db="EMBL/GenBank/DDBJ databases">
        <authorList>
            <person name="Chen W.-M."/>
        </authorList>
    </citation>
    <scope>NUCLEOTIDE SEQUENCE [LARGE SCALE GENOMIC DNA]</scope>
    <source>
        <strain evidence="8 9">ICH-3</strain>
    </source>
</reference>
<evidence type="ECO:0000256" key="6">
    <source>
        <dbReference type="ARBA" id="ARBA00045885"/>
    </source>
</evidence>
<keyword evidence="1" id="KW-0378">Hydrolase</keyword>
<keyword evidence="2" id="KW-0645">Protease</keyword>
<name>A0A3S2TKG8_9BURK</name>
<dbReference type="InterPro" id="IPR011659">
    <property type="entry name" value="WD40"/>
</dbReference>
<keyword evidence="9" id="KW-1185">Reference proteome</keyword>
<dbReference type="Proteomes" id="UP000288178">
    <property type="component" value="Unassembled WGS sequence"/>
</dbReference>
<evidence type="ECO:0000256" key="5">
    <source>
        <dbReference type="ARBA" id="ARBA00032596"/>
    </source>
</evidence>
<feature type="domain" description="Peptidase S9 prolyl oligopeptidase catalytic" evidence="7">
    <location>
        <begin position="463"/>
        <end position="666"/>
    </location>
</feature>
<organism evidence="8 9">
    <name type="scientific">Rubrivivax albus</name>
    <dbReference type="NCBI Taxonomy" id="2499835"/>
    <lineage>
        <taxon>Bacteria</taxon>
        <taxon>Pseudomonadati</taxon>
        <taxon>Pseudomonadota</taxon>
        <taxon>Betaproteobacteria</taxon>
        <taxon>Burkholderiales</taxon>
        <taxon>Sphaerotilaceae</taxon>
        <taxon>Rubrivivax</taxon>
    </lineage>
</organism>
<dbReference type="OrthoDB" id="262125at2"/>
<dbReference type="InterPro" id="IPR011042">
    <property type="entry name" value="6-blade_b-propeller_TolB-like"/>
</dbReference>
<keyword evidence="3" id="KW-0007">Acetylation</keyword>
<dbReference type="EMBL" id="SACT01000007">
    <property type="protein sequence ID" value="RVT49695.1"/>
    <property type="molecule type" value="Genomic_DNA"/>
</dbReference>
<dbReference type="InterPro" id="IPR001375">
    <property type="entry name" value="Peptidase_S9_cat"/>
</dbReference>
<proteinExistence type="predicted"/>
<dbReference type="PANTHER" id="PTHR42776">
    <property type="entry name" value="SERINE PEPTIDASE S9 FAMILY MEMBER"/>
    <property type="match status" value="1"/>
</dbReference>
<protein>
    <recommendedName>
        <fullName evidence="5">Acyl-peptide hydrolase</fullName>
    </recommendedName>
    <alternativeName>
        <fullName evidence="4">Acylaminoacyl-peptidase</fullName>
    </alternativeName>
</protein>
<accession>A0A3S2TKG8</accession>
<gene>
    <name evidence="8" type="ORF">ENE75_18810</name>
</gene>
<dbReference type="InterPro" id="IPR029058">
    <property type="entry name" value="AB_hydrolase_fold"/>
</dbReference>
<dbReference type="Gene3D" id="2.120.10.30">
    <property type="entry name" value="TolB, C-terminal domain"/>
    <property type="match status" value="2"/>
</dbReference>
<dbReference type="SUPFAM" id="SSF53474">
    <property type="entry name" value="alpha/beta-Hydrolases"/>
    <property type="match status" value="1"/>
</dbReference>
<comment type="caution">
    <text evidence="8">The sequence shown here is derived from an EMBL/GenBank/DDBJ whole genome shotgun (WGS) entry which is preliminary data.</text>
</comment>
<dbReference type="GO" id="GO:0004252">
    <property type="term" value="F:serine-type endopeptidase activity"/>
    <property type="evidence" value="ECO:0007669"/>
    <property type="project" value="InterPro"/>
</dbReference>
<evidence type="ECO:0000256" key="1">
    <source>
        <dbReference type="ARBA" id="ARBA00022801"/>
    </source>
</evidence>
<dbReference type="PROSITE" id="PS00708">
    <property type="entry name" value="PRO_ENDOPEP_SER"/>
    <property type="match status" value="1"/>
</dbReference>
<comment type="function">
    <text evidence="6">This enzyme catalyzes the hydrolysis of the N-terminal peptide bond of an N-acetylated peptide to generate an N-acetylated amino acid and a peptide with a free N-terminus. It preferentially cleaves off Ac-Ala, Ac-Met and Ac-Ser. Also, involved in the degradation of oxidized and glycated proteins.</text>
</comment>